<accession>A0ABU2R2X8</accession>
<dbReference type="Pfam" id="PF13466">
    <property type="entry name" value="STAS_2"/>
    <property type="match status" value="1"/>
</dbReference>
<dbReference type="EMBL" id="JAVRET010000020">
    <property type="protein sequence ID" value="MDT0409635.1"/>
    <property type="molecule type" value="Genomic_DNA"/>
</dbReference>
<dbReference type="NCBIfam" id="TIGR00377">
    <property type="entry name" value="ant_ant_sig"/>
    <property type="match status" value="1"/>
</dbReference>
<evidence type="ECO:0000256" key="2">
    <source>
        <dbReference type="RuleBase" id="RU003749"/>
    </source>
</evidence>
<keyword evidence="5" id="KW-1185">Reference proteome</keyword>
<comment type="similarity">
    <text evidence="1 2">Belongs to the anti-sigma-factor antagonist family.</text>
</comment>
<evidence type="ECO:0000313" key="4">
    <source>
        <dbReference type="EMBL" id="MDT0409635.1"/>
    </source>
</evidence>
<feature type="domain" description="STAS" evidence="3">
    <location>
        <begin position="16"/>
        <end position="114"/>
    </location>
</feature>
<gene>
    <name evidence="4" type="ORF">RM698_11335</name>
</gene>
<dbReference type="InterPro" id="IPR003658">
    <property type="entry name" value="Anti-sigma_ant"/>
</dbReference>
<comment type="caution">
    <text evidence="4">The sequence shown here is derived from an EMBL/GenBank/DDBJ whole genome shotgun (WGS) entry which is preliminary data.</text>
</comment>
<protein>
    <recommendedName>
        <fullName evidence="2">Anti-sigma factor antagonist</fullName>
    </recommendedName>
</protein>
<evidence type="ECO:0000313" key="5">
    <source>
        <dbReference type="Proteomes" id="UP001183610"/>
    </source>
</evidence>
<dbReference type="PANTHER" id="PTHR33495">
    <property type="entry name" value="ANTI-SIGMA FACTOR ANTAGONIST TM_1081-RELATED-RELATED"/>
    <property type="match status" value="1"/>
</dbReference>
<dbReference type="PANTHER" id="PTHR33495:SF2">
    <property type="entry name" value="ANTI-SIGMA FACTOR ANTAGONIST TM_1081-RELATED"/>
    <property type="match status" value="1"/>
</dbReference>
<dbReference type="InterPro" id="IPR058548">
    <property type="entry name" value="MlaB-like_STAS"/>
</dbReference>
<dbReference type="RefSeq" id="WP_010266947.1">
    <property type="nucleotide sequence ID" value="NZ_JAVRET010000020.1"/>
</dbReference>
<dbReference type="SUPFAM" id="SSF52091">
    <property type="entry name" value="SpoIIaa-like"/>
    <property type="match status" value="1"/>
</dbReference>
<dbReference type="Gene3D" id="3.30.750.24">
    <property type="entry name" value="STAS domain"/>
    <property type="match status" value="1"/>
</dbReference>
<dbReference type="InterPro" id="IPR002645">
    <property type="entry name" value="STAS_dom"/>
</dbReference>
<proteinExistence type="inferred from homology"/>
<dbReference type="Proteomes" id="UP001183610">
    <property type="component" value="Unassembled WGS sequence"/>
</dbReference>
<evidence type="ECO:0000259" key="3">
    <source>
        <dbReference type="PROSITE" id="PS50801"/>
    </source>
</evidence>
<dbReference type="PROSITE" id="PS50801">
    <property type="entry name" value="STAS"/>
    <property type="match status" value="1"/>
</dbReference>
<sequence>MTQHLTLVTRATTAGVVMELTGELDHHTAPDVRDALTGVRLAPGRQLTLDLAGVTFCDSSGLTVLIASRNHALTAGATLALAAVPERVSRIIRVVGLEPVFPTHPSARAAEDSWRPATG</sequence>
<evidence type="ECO:0000256" key="1">
    <source>
        <dbReference type="ARBA" id="ARBA00009013"/>
    </source>
</evidence>
<dbReference type="CDD" id="cd07043">
    <property type="entry name" value="STAS_anti-anti-sigma_factors"/>
    <property type="match status" value="1"/>
</dbReference>
<dbReference type="InterPro" id="IPR036513">
    <property type="entry name" value="STAS_dom_sf"/>
</dbReference>
<organism evidence="4 5">
    <name type="scientific">Streptomyces evansiae</name>
    <dbReference type="NCBI Taxonomy" id="3075535"/>
    <lineage>
        <taxon>Bacteria</taxon>
        <taxon>Bacillati</taxon>
        <taxon>Actinomycetota</taxon>
        <taxon>Actinomycetes</taxon>
        <taxon>Kitasatosporales</taxon>
        <taxon>Streptomycetaceae</taxon>
        <taxon>Streptomyces</taxon>
    </lineage>
</organism>
<reference evidence="5" key="1">
    <citation type="submission" date="2023-07" db="EMBL/GenBank/DDBJ databases">
        <title>30 novel species of actinomycetes from the DSMZ collection.</title>
        <authorList>
            <person name="Nouioui I."/>
        </authorList>
    </citation>
    <scope>NUCLEOTIDE SEQUENCE [LARGE SCALE GENOMIC DNA]</scope>
    <source>
        <strain evidence="5">DSM 41979</strain>
    </source>
</reference>
<name>A0ABU2R2X8_9ACTN</name>